<dbReference type="Pfam" id="PF08868">
    <property type="entry name" value="YugN"/>
    <property type="match status" value="1"/>
</dbReference>
<dbReference type="OrthoDB" id="2679642at2"/>
<organism evidence="1 2">
    <name type="scientific">Seinonella peptonophila</name>
    <dbReference type="NCBI Taxonomy" id="112248"/>
    <lineage>
        <taxon>Bacteria</taxon>
        <taxon>Bacillati</taxon>
        <taxon>Bacillota</taxon>
        <taxon>Bacilli</taxon>
        <taxon>Bacillales</taxon>
        <taxon>Thermoactinomycetaceae</taxon>
        <taxon>Seinonella</taxon>
    </lineage>
</organism>
<dbReference type="STRING" id="112248.SAMN05444392_102424"/>
<evidence type="ECO:0000313" key="2">
    <source>
        <dbReference type="Proteomes" id="UP000184476"/>
    </source>
</evidence>
<dbReference type="AlphaFoldDB" id="A0A1M4VM32"/>
<name>A0A1M4VM32_9BACL</name>
<reference evidence="1 2" key="1">
    <citation type="submission" date="2016-11" db="EMBL/GenBank/DDBJ databases">
        <authorList>
            <person name="Jaros S."/>
            <person name="Januszkiewicz K."/>
            <person name="Wedrychowicz H."/>
        </authorList>
    </citation>
    <scope>NUCLEOTIDE SEQUENCE [LARGE SCALE GENOMIC DNA]</scope>
    <source>
        <strain evidence="1 2">DSM 44666</strain>
    </source>
</reference>
<dbReference type="InterPro" id="IPR014967">
    <property type="entry name" value="Uncharacterised_YugN-like"/>
</dbReference>
<dbReference type="Proteomes" id="UP000184476">
    <property type="component" value="Unassembled WGS sequence"/>
</dbReference>
<dbReference type="EMBL" id="FQVL01000002">
    <property type="protein sequence ID" value="SHE69915.1"/>
    <property type="molecule type" value="Genomic_DNA"/>
</dbReference>
<dbReference type="SUPFAM" id="SSF160755">
    <property type="entry name" value="YugN-like"/>
    <property type="match status" value="1"/>
</dbReference>
<dbReference type="Gene3D" id="3.30.310.100">
    <property type="entry name" value="YugN-like"/>
    <property type="match status" value="1"/>
</dbReference>
<sequence length="114" mass="13232">MIFTEAKTKGIEKSFAQLETTMKGLGFLRWSWDYEKVTYDLEYNTEKGNYYLRFPGRVIGDKQLEHPKAQVRLHDPVFIQHFFPHGVDDTVEVPSELNDQVIAKIAEVEAALKK</sequence>
<accession>A0A1M4VM32</accession>
<evidence type="ECO:0000313" key="1">
    <source>
        <dbReference type="EMBL" id="SHE69915.1"/>
    </source>
</evidence>
<protein>
    <submittedName>
        <fullName evidence="1">YugN-like family protein</fullName>
    </submittedName>
</protein>
<gene>
    <name evidence="1" type="ORF">SAMN05444392_102424</name>
</gene>
<dbReference type="RefSeq" id="WP_073153997.1">
    <property type="nucleotide sequence ID" value="NZ_FQVL01000002.1"/>
</dbReference>
<dbReference type="InterPro" id="IPR036491">
    <property type="entry name" value="YugN-like_sf"/>
</dbReference>
<keyword evidence="2" id="KW-1185">Reference proteome</keyword>
<proteinExistence type="predicted"/>